<dbReference type="Proteomes" id="UP000306102">
    <property type="component" value="Unassembled WGS sequence"/>
</dbReference>
<dbReference type="Pfam" id="PF12854">
    <property type="entry name" value="PPR_1"/>
    <property type="match status" value="1"/>
</dbReference>
<dbReference type="EMBL" id="SDRB02013066">
    <property type="protein sequence ID" value="THF96027.1"/>
    <property type="molecule type" value="Genomic_DNA"/>
</dbReference>
<feature type="region of interest" description="Disordered" evidence="4">
    <location>
        <begin position="697"/>
        <end position="743"/>
    </location>
</feature>
<comment type="similarity">
    <text evidence="1">Belongs to the PPR family. P subfamily.</text>
</comment>
<keyword evidence="7" id="KW-1185">Reference proteome</keyword>
<reference evidence="6 7" key="1">
    <citation type="journal article" date="2018" name="Proc. Natl. Acad. Sci. U.S.A.">
        <title>Draft genome sequence of Camellia sinensis var. sinensis provides insights into the evolution of the tea genome and tea quality.</title>
        <authorList>
            <person name="Wei C."/>
            <person name="Yang H."/>
            <person name="Wang S."/>
            <person name="Zhao J."/>
            <person name="Liu C."/>
            <person name="Gao L."/>
            <person name="Xia E."/>
            <person name="Lu Y."/>
            <person name="Tai Y."/>
            <person name="She G."/>
            <person name="Sun J."/>
            <person name="Cao H."/>
            <person name="Tong W."/>
            <person name="Gao Q."/>
            <person name="Li Y."/>
            <person name="Deng W."/>
            <person name="Jiang X."/>
            <person name="Wang W."/>
            <person name="Chen Q."/>
            <person name="Zhang S."/>
            <person name="Li H."/>
            <person name="Wu J."/>
            <person name="Wang P."/>
            <person name="Li P."/>
            <person name="Shi C."/>
            <person name="Zheng F."/>
            <person name="Jian J."/>
            <person name="Huang B."/>
            <person name="Shan D."/>
            <person name="Shi M."/>
            <person name="Fang C."/>
            <person name="Yue Y."/>
            <person name="Li F."/>
            <person name="Li D."/>
            <person name="Wei S."/>
            <person name="Han B."/>
            <person name="Jiang C."/>
            <person name="Yin Y."/>
            <person name="Xia T."/>
            <person name="Zhang Z."/>
            <person name="Bennetzen J.L."/>
            <person name="Zhao S."/>
            <person name="Wan X."/>
        </authorList>
    </citation>
    <scope>NUCLEOTIDE SEQUENCE [LARGE SCALE GENOMIC DNA]</scope>
    <source>
        <strain evidence="7">cv. Shuchazao</strain>
        <tissue evidence="6">Leaf</tissue>
    </source>
</reference>
<evidence type="ECO:0000256" key="2">
    <source>
        <dbReference type="ARBA" id="ARBA00022737"/>
    </source>
</evidence>
<dbReference type="InterPro" id="IPR010399">
    <property type="entry name" value="Tify_dom"/>
</dbReference>
<evidence type="ECO:0000256" key="3">
    <source>
        <dbReference type="PROSITE-ProRule" id="PRU00708"/>
    </source>
</evidence>
<feature type="repeat" description="PPR" evidence="3">
    <location>
        <begin position="476"/>
        <end position="510"/>
    </location>
</feature>
<keyword evidence="2" id="KW-0677">Repeat</keyword>
<feature type="region of interest" description="Disordered" evidence="4">
    <location>
        <begin position="865"/>
        <end position="889"/>
    </location>
</feature>
<feature type="repeat" description="PPR" evidence="3">
    <location>
        <begin position="371"/>
        <end position="405"/>
    </location>
</feature>
<evidence type="ECO:0000313" key="7">
    <source>
        <dbReference type="Proteomes" id="UP000306102"/>
    </source>
</evidence>
<feature type="compositionally biased region" description="Polar residues" evidence="4">
    <location>
        <begin position="714"/>
        <end position="743"/>
    </location>
</feature>
<feature type="region of interest" description="Disordered" evidence="4">
    <location>
        <begin position="638"/>
        <end position="666"/>
    </location>
</feature>
<dbReference type="Pfam" id="PF13041">
    <property type="entry name" value="PPR_2"/>
    <property type="match status" value="4"/>
</dbReference>
<feature type="domain" description="Tify" evidence="5">
    <location>
        <begin position="738"/>
        <end position="773"/>
    </location>
</feature>
<dbReference type="InterPro" id="IPR002885">
    <property type="entry name" value="PPR_rpt"/>
</dbReference>
<dbReference type="NCBIfam" id="TIGR00756">
    <property type="entry name" value="PPR"/>
    <property type="match status" value="4"/>
</dbReference>
<dbReference type="PROSITE" id="PS51375">
    <property type="entry name" value="PPR"/>
    <property type="match status" value="6"/>
</dbReference>
<name>A0A4S4D1T4_CAMSN</name>
<feature type="repeat" description="PPR" evidence="3">
    <location>
        <begin position="232"/>
        <end position="266"/>
    </location>
</feature>
<dbReference type="GO" id="GO:0003729">
    <property type="term" value="F:mRNA binding"/>
    <property type="evidence" value="ECO:0007669"/>
    <property type="project" value="TreeGrafter"/>
</dbReference>
<evidence type="ECO:0000313" key="6">
    <source>
        <dbReference type="EMBL" id="THF96027.1"/>
    </source>
</evidence>
<dbReference type="PROSITE" id="PS51320">
    <property type="entry name" value="TIFY"/>
    <property type="match status" value="1"/>
</dbReference>
<dbReference type="PANTHER" id="PTHR47938:SF7">
    <property type="entry name" value="PENTACOTRIPEPTIDE-REPEAT REGION OF PRORP DOMAIN-CONTAINING PROTEIN"/>
    <property type="match status" value="1"/>
</dbReference>
<accession>A0A4S4D1T4</accession>
<feature type="compositionally biased region" description="Polar residues" evidence="4">
    <location>
        <begin position="653"/>
        <end position="662"/>
    </location>
</feature>
<feature type="repeat" description="PPR" evidence="3">
    <location>
        <begin position="336"/>
        <end position="370"/>
    </location>
</feature>
<dbReference type="InterPro" id="IPR011990">
    <property type="entry name" value="TPR-like_helical_dom_sf"/>
</dbReference>
<protein>
    <recommendedName>
        <fullName evidence="5">Tify domain-containing protein</fullName>
    </recommendedName>
</protein>
<dbReference type="PANTHER" id="PTHR47938">
    <property type="entry name" value="RESPIRATORY COMPLEX I CHAPERONE (CIA84), PUTATIVE (AFU_ORTHOLOGUE AFUA_2G06020)-RELATED"/>
    <property type="match status" value="1"/>
</dbReference>
<evidence type="ECO:0000256" key="1">
    <source>
        <dbReference type="ARBA" id="ARBA00007626"/>
    </source>
</evidence>
<dbReference type="SMART" id="SM00979">
    <property type="entry name" value="TIFY"/>
    <property type="match status" value="1"/>
</dbReference>
<organism evidence="6 7">
    <name type="scientific">Camellia sinensis var. sinensis</name>
    <name type="common">China tea</name>
    <dbReference type="NCBI Taxonomy" id="542762"/>
    <lineage>
        <taxon>Eukaryota</taxon>
        <taxon>Viridiplantae</taxon>
        <taxon>Streptophyta</taxon>
        <taxon>Embryophyta</taxon>
        <taxon>Tracheophyta</taxon>
        <taxon>Spermatophyta</taxon>
        <taxon>Magnoliopsida</taxon>
        <taxon>eudicotyledons</taxon>
        <taxon>Gunneridae</taxon>
        <taxon>Pentapetalae</taxon>
        <taxon>asterids</taxon>
        <taxon>Ericales</taxon>
        <taxon>Theaceae</taxon>
        <taxon>Camellia</taxon>
    </lineage>
</organism>
<proteinExistence type="inferred from homology"/>
<comment type="caution">
    <text evidence="6">The sequence shown here is derived from an EMBL/GenBank/DDBJ whole genome shotgun (WGS) entry which is preliminary data.</text>
</comment>
<dbReference type="Gene3D" id="1.25.40.10">
    <property type="entry name" value="Tetratricopeptide repeat domain"/>
    <property type="match status" value="4"/>
</dbReference>
<sequence length="934" mass="103178">MALHNYMCRNIGNPTTVNPIVNEEEAMAIVNGIPEVIHDEDGLMVEDEDPHMTLVWGFASSIVNLFSYSACAIQTSLDYFHEEEGETYDESSCCYVELQKRMQGYATSGCIKEALHTLNFMRNNVPGKPTVYDFNALIHYDGKIEEALDLLDKMEKEGCDPDLVTYNIILHKLCHQSRVAEIGELVRVIDQKGLYPDPFTHAALVGGLLKGGKIGVATKFLLNVISRGCTVDVVMYNIYFNILCHENRSSESLSLLRSMMEIGFRPNNVSYDTILKGFCKDNIDEALELFDHIEWGANGPDIVSFNTILSAACKQGNSPMIRRILYRKEYEGIKLNVVSSTCLIQYFCMVGKILECLKLLEAMISNGPSPTVGTFNTLMSSLCKNQFLGTALRIFKYLKSTGVLPDMIAYNILIRASVRESNDELMGLLLREMCSQSLKPDVVTFGSFSYGLCKEGKISVAFQLQNQMIENGITPSISIYNTILEAMSKSGKFWDIILLLKEMVMEGCEPNAVSFEILYRAITNGWMKDILGLQSFWSLSSLASPSASASVGGFSGSVHGPISSTTDLGYGMEYIPCLQFVLYLPVLHKISQILLSSRDGFPQAGPESLDGLHLMKILRNAGRATPRRTHDEAMFFGMHPMRPTPMSRILQPPTHSRTNASGSKREQVIPLNAGPSMQYPPRVGQVAIFGGQVPSNRFKDANADRNPSGVLLTGSKQKSGTHNSKSESLTQRPSQHGSASSSRQMTIFYGGQVYVFDDVRPNKASLAEFLLQLFEIYSSVWSREEFGLADVIMALAGLNGGSWSTTFVPKSTAPVPGESYIPSGEKETGMASNFASSWEYQWWSSMTGTSSHGFGSGDQISVPPGSHQGSTIAEDGKAPVQAETRTEEKQEVQSCKIDLIKQMGSPPDSEVDDFLYTFSFCHHPILNKEKLSFP</sequence>
<feature type="repeat" description="PPR" evidence="3">
    <location>
        <begin position="441"/>
        <end position="475"/>
    </location>
</feature>
<gene>
    <name evidence="6" type="ORF">TEA_010794</name>
</gene>
<evidence type="ECO:0000256" key="4">
    <source>
        <dbReference type="SAM" id="MobiDB-lite"/>
    </source>
</evidence>
<evidence type="ECO:0000259" key="5">
    <source>
        <dbReference type="PROSITE" id="PS51320"/>
    </source>
</evidence>
<dbReference type="AlphaFoldDB" id="A0A4S4D1T4"/>
<dbReference type="Pfam" id="PF06200">
    <property type="entry name" value="tify"/>
    <property type="match status" value="1"/>
</dbReference>
<feature type="repeat" description="PPR" evidence="3">
    <location>
        <begin position="162"/>
        <end position="196"/>
    </location>
</feature>